<dbReference type="AlphaFoldDB" id="A0A3M2R635"/>
<proteinExistence type="predicted"/>
<name>A0A3M2R635_9HYPO</name>
<accession>A0A3M2R635</accession>
<evidence type="ECO:0000256" key="2">
    <source>
        <dbReference type="SAM" id="SignalP"/>
    </source>
</evidence>
<evidence type="ECO:0000313" key="4">
    <source>
        <dbReference type="Proteomes" id="UP000277212"/>
    </source>
</evidence>
<keyword evidence="2" id="KW-0732">Signal</keyword>
<keyword evidence="4" id="KW-1185">Reference proteome</keyword>
<gene>
    <name evidence="3" type="ORF">CDV36_015828</name>
</gene>
<dbReference type="EMBL" id="NKUJ01000673">
    <property type="protein sequence ID" value="RMJ00619.1"/>
    <property type="molecule type" value="Genomic_DNA"/>
</dbReference>
<evidence type="ECO:0000256" key="1">
    <source>
        <dbReference type="SAM" id="MobiDB-lite"/>
    </source>
</evidence>
<organism evidence="3 4">
    <name type="scientific">Fusarium kuroshium</name>
    <dbReference type="NCBI Taxonomy" id="2010991"/>
    <lineage>
        <taxon>Eukaryota</taxon>
        <taxon>Fungi</taxon>
        <taxon>Dikarya</taxon>
        <taxon>Ascomycota</taxon>
        <taxon>Pezizomycotina</taxon>
        <taxon>Sordariomycetes</taxon>
        <taxon>Hypocreomycetidae</taxon>
        <taxon>Hypocreales</taxon>
        <taxon>Nectriaceae</taxon>
        <taxon>Fusarium</taxon>
        <taxon>Fusarium solani species complex</taxon>
    </lineage>
</organism>
<feature type="compositionally biased region" description="Polar residues" evidence="1">
    <location>
        <begin position="470"/>
        <end position="481"/>
    </location>
</feature>
<protein>
    <submittedName>
        <fullName evidence="3">Uncharacterized protein</fullName>
    </submittedName>
</protein>
<comment type="caution">
    <text evidence="3">The sequence shown here is derived from an EMBL/GenBank/DDBJ whole genome shotgun (WGS) entry which is preliminary data.</text>
</comment>
<feature type="chain" id="PRO_5018153866" evidence="2">
    <location>
        <begin position="19"/>
        <end position="564"/>
    </location>
</feature>
<feature type="region of interest" description="Disordered" evidence="1">
    <location>
        <begin position="411"/>
        <end position="505"/>
    </location>
</feature>
<dbReference type="OrthoDB" id="5085439at2759"/>
<sequence length="564" mass="61239">MVRFAPLTVLALAPLAQARFDWLQPRGAVEECPPCSAEEACSHTVTVTEPAGPQKTITVTDPQGGSYRTVTVQEPGESYTTVTVTQYNEPRVKYVYISQGETLDPPKETITITHPGKTVTVTRTESEEYVATKKINVYPDGADYPDNNGNYYKPGAKTITVTNGYPAPSAGYPSYEGGVVTKVVGGDGGKYYNNAQTVTVVKDGEVKTLTFTHFNYNSATKTVTQQDGEIKTLTFTHDYGYGYGNNNKVVKTITQQNGKEEVVTVTGDYQAVETITEQDGEVKTVTLPGYGNKVVKTVTLEDGYKNKVVKTITVKESIERVVTKTIKESGRLYTVIVTPEPTITTITKENGDYVTTVVEVPCTYTLTAPAQYETATVKGNGYKTITRTATYAGESEVEVIVYDPKTGYTTCERKKDGQPCHPGYENDKTGYDNDDKTSYGGDDDSHNGGDDKSQYGSNGKGSENPAYANTRGSNSSQTSIEVPNYTKVRPHDNDDDDNAGVYNPEETDCDEAAVSTSIATVYNTVIVTVGGEPTTTATQTAKQTLGYRDLEGSNKRRSAVSVQW</sequence>
<evidence type="ECO:0000313" key="3">
    <source>
        <dbReference type="EMBL" id="RMJ00619.1"/>
    </source>
</evidence>
<feature type="signal peptide" evidence="2">
    <location>
        <begin position="1"/>
        <end position="18"/>
    </location>
</feature>
<reference evidence="3 4" key="1">
    <citation type="submission" date="2017-06" db="EMBL/GenBank/DDBJ databases">
        <title>Comparative genomic analysis of Ambrosia Fusariam Clade fungi.</title>
        <authorList>
            <person name="Stajich J.E."/>
            <person name="Carrillo J."/>
            <person name="Kijimoto T."/>
            <person name="Eskalen A."/>
            <person name="O'Donnell K."/>
            <person name="Kasson M."/>
        </authorList>
    </citation>
    <scope>NUCLEOTIDE SEQUENCE [LARGE SCALE GENOMIC DNA]</scope>
    <source>
        <strain evidence="3">UCR3666</strain>
    </source>
</reference>
<dbReference type="Proteomes" id="UP000277212">
    <property type="component" value="Unassembled WGS sequence"/>
</dbReference>
<feature type="compositionally biased region" description="Basic and acidic residues" evidence="1">
    <location>
        <begin position="411"/>
        <end position="453"/>
    </location>
</feature>